<name>A0A3N0Z2P6_ANAGA</name>
<evidence type="ECO:0000313" key="2">
    <source>
        <dbReference type="Proteomes" id="UP000281406"/>
    </source>
</evidence>
<accession>A0A3N0Z2P6</accession>
<sequence length="186" mass="20711">MSTISLRDYDRPHTSPLLRHSNSQLLFVPIIHCDGEGRISTATGSDWRRGCRITRAIYRATKKVLGLWMCPQGQTKRSLSFFETLDVAVVLALCVFNVVHGIHAARRKGWPLPGSSESDIKMFLSNLSSQVLNLPAHTETSITLERGLHRAGEMKCEMISSECGYVLTLVTLSLNGFHTSAHCERT</sequence>
<reference evidence="1 2" key="1">
    <citation type="submission" date="2018-10" db="EMBL/GenBank/DDBJ databases">
        <title>Genome assembly for a Yunnan-Guizhou Plateau 3E fish, Anabarilius grahami (Regan), and its evolutionary and genetic applications.</title>
        <authorList>
            <person name="Jiang W."/>
        </authorList>
    </citation>
    <scope>NUCLEOTIDE SEQUENCE [LARGE SCALE GENOMIC DNA]</scope>
    <source>
        <strain evidence="1">AG-KIZ</strain>
        <tissue evidence="1">Muscle</tissue>
    </source>
</reference>
<organism evidence="1 2">
    <name type="scientific">Anabarilius grahami</name>
    <name type="common">Kanglang fish</name>
    <name type="synonym">Barilius grahami</name>
    <dbReference type="NCBI Taxonomy" id="495550"/>
    <lineage>
        <taxon>Eukaryota</taxon>
        <taxon>Metazoa</taxon>
        <taxon>Chordata</taxon>
        <taxon>Craniata</taxon>
        <taxon>Vertebrata</taxon>
        <taxon>Euteleostomi</taxon>
        <taxon>Actinopterygii</taxon>
        <taxon>Neopterygii</taxon>
        <taxon>Teleostei</taxon>
        <taxon>Ostariophysi</taxon>
        <taxon>Cypriniformes</taxon>
        <taxon>Xenocyprididae</taxon>
        <taxon>Xenocypridinae</taxon>
        <taxon>Xenocypridinae incertae sedis</taxon>
        <taxon>Anabarilius</taxon>
    </lineage>
</organism>
<dbReference type="EMBL" id="RJVU01015056">
    <property type="protein sequence ID" value="ROL52750.1"/>
    <property type="molecule type" value="Genomic_DNA"/>
</dbReference>
<evidence type="ECO:0000313" key="1">
    <source>
        <dbReference type="EMBL" id="ROL52750.1"/>
    </source>
</evidence>
<proteinExistence type="predicted"/>
<dbReference type="AlphaFoldDB" id="A0A3N0Z2P6"/>
<keyword evidence="2" id="KW-1185">Reference proteome</keyword>
<gene>
    <name evidence="1" type="ORF">DPX16_21176</name>
</gene>
<comment type="caution">
    <text evidence="1">The sequence shown here is derived from an EMBL/GenBank/DDBJ whole genome shotgun (WGS) entry which is preliminary data.</text>
</comment>
<dbReference type="Proteomes" id="UP000281406">
    <property type="component" value="Unassembled WGS sequence"/>
</dbReference>
<protein>
    <submittedName>
        <fullName evidence="1">Uncharacterized protein</fullName>
    </submittedName>
</protein>